<keyword evidence="8" id="KW-1185">Reference proteome</keyword>
<dbReference type="InterPro" id="IPR006612">
    <property type="entry name" value="THAP_Znf"/>
</dbReference>
<evidence type="ECO:0000256" key="3">
    <source>
        <dbReference type="ARBA" id="ARBA00022833"/>
    </source>
</evidence>
<keyword evidence="4" id="KW-0238">DNA-binding</keyword>
<gene>
    <name evidence="7" type="ORF">NQ314_016923</name>
</gene>
<keyword evidence="5" id="KW-0175">Coiled coil</keyword>
<keyword evidence="2" id="KW-0863">Zinc-finger</keyword>
<name>A0AAV8WV39_9CUCU</name>
<dbReference type="Proteomes" id="UP001162156">
    <property type="component" value="Unassembled WGS sequence"/>
</dbReference>
<dbReference type="AlphaFoldDB" id="A0AAV8WV39"/>
<keyword evidence="1" id="KW-0479">Metal-binding</keyword>
<reference evidence="7" key="1">
    <citation type="journal article" date="2023" name="Insect Mol. Biol.">
        <title>Genome sequencing provides insights into the evolution of gene families encoding plant cell wall-degrading enzymes in longhorned beetles.</title>
        <authorList>
            <person name="Shin N.R."/>
            <person name="Okamura Y."/>
            <person name="Kirsch R."/>
            <person name="Pauchet Y."/>
        </authorList>
    </citation>
    <scope>NUCLEOTIDE SEQUENCE</scope>
    <source>
        <strain evidence="7">RBIC_L_NR</strain>
    </source>
</reference>
<proteinExistence type="predicted"/>
<feature type="domain" description="THAP-type" evidence="6">
    <location>
        <begin position="16"/>
        <end position="65"/>
    </location>
</feature>
<keyword evidence="3" id="KW-0862">Zinc</keyword>
<protein>
    <recommendedName>
        <fullName evidence="6">THAP-type domain-containing protein</fullName>
    </recommendedName>
</protein>
<feature type="coiled-coil region" evidence="5">
    <location>
        <begin position="101"/>
        <end position="128"/>
    </location>
</feature>
<dbReference type="GO" id="GO:0008270">
    <property type="term" value="F:zinc ion binding"/>
    <property type="evidence" value="ECO:0007669"/>
    <property type="project" value="UniProtKB-KW"/>
</dbReference>
<sequence>IPSMYGPNRKINKLAERRRQMWINALKRADLTETKIKYARVCSKHFISGTPASLTDETNPDWVPSKKYGIYFQSQLNTSNVHLQENSYQPMDVEELQEVSVESLQLALQNANKEIYSLREEISKFKLNEE</sequence>
<organism evidence="7 8">
    <name type="scientific">Rhamnusium bicolor</name>
    <dbReference type="NCBI Taxonomy" id="1586634"/>
    <lineage>
        <taxon>Eukaryota</taxon>
        <taxon>Metazoa</taxon>
        <taxon>Ecdysozoa</taxon>
        <taxon>Arthropoda</taxon>
        <taxon>Hexapoda</taxon>
        <taxon>Insecta</taxon>
        <taxon>Pterygota</taxon>
        <taxon>Neoptera</taxon>
        <taxon>Endopterygota</taxon>
        <taxon>Coleoptera</taxon>
        <taxon>Polyphaga</taxon>
        <taxon>Cucujiformia</taxon>
        <taxon>Chrysomeloidea</taxon>
        <taxon>Cerambycidae</taxon>
        <taxon>Lepturinae</taxon>
        <taxon>Rhagiini</taxon>
        <taxon>Rhamnusium</taxon>
    </lineage>
</organism>
<evidence type="ECO:0000256" key="1">
    <source>
        <dbReference type="ARBA" id="ARBA00022723"/>
    </source>
</evidence>
<comment type="caution">
    <text evidence="7">The sequence shown here is derived from an EMBL/GenBank/DDBJ whole genome shotgun (WGS) entry which is preliminary data.</text>
</comment>
<accession>A0AAV8WV39</accession>
<feature type="non-terminal residue" evidence="7">
    <location>
        <position position="1"/>
    </location>
</feature>
<evidence type="ECO:0000313" key="7">
    <source>
        <dbReference type="EMBL" id="KAJ8930304.1"/>
    </source>
</evidence>
<dbReference type="SUPFAM" id="SSF57716">
    <property type="entry name" value="Glucocorticoid receptor-like (DNA-binding domain)"/>
    <property type="match status" value="1"/>
</dbReference>
<dbReference type="EMBL" id="JANEYF010004703">
    <property type="protein sequence ID" value="KAJ8930304.1"/>
    <property type="molecule type" value="Genomic_DNA"/>
</dbReference>
<dbReference type="Pfam" id="PF05485">
    <property type="entry name" value="THAP"/>
    <property type="match status" value="1"/>
</dbReference>
<evidence type="ECO:0000256" key="2">
    <source>
        <dbReference type="ARBA" id="ARBA00022771"/>
    </source>
</evidence>
<evidence type="ECO:0000256" key="4">
    <source>
        <dbReference type="ARBA" id="ARBA00023125"/>
    </source>
</evidence>
<evidence type="ECO:0000313" key="8">
    <source>
        <dbReference type="Proteomes" id="UP001162156"/>
    </source>
</evidence>
<dbReference type="GO" id="GO:0003677">
    <property type="term" value="F:DNA binding"/>
    <property type="evidence" value="ECO:0007669"/>
    <property type="project" value="UniProtKB-KW"/>
</dbReference>
<evidence type="ECO:0000259" key="6">
    <source>
        <dbReference type="Pfam" id="PF05485"/>
    </source>
</evidence>
<evidence type="ECO:0000256" key="5">
    <source>
        <dbReference type="SAM" id="Coils"/>
    </source>
</evidence>